<dbReference type="InterPro" id="IPR000847">
    <property type="entry name" value="LysR_HTH_N"/>
</dbReference>
<comment type="caution">
    <text evidence="6">The sequence shown here is derived from an EMBL/GenBank/DDBJ whole genome shotgun (WGS) entry which is preliminary data.</text>
</comment>
<dbReference type="Pfam" id="PF03466">
    <property type="entry name" value="LysR_substrate"/>
    <property type="match status" value="1"/>
</dbReference>
<accession>A0ABT2ZTD2</accession>
<keyword evidence="2" id="KW-0805">Transcription regulation</keyword>
<evidence type="ECO:0000259" key="5">
    <source>
        <dbReference type="PROSITE" id="PS50931"/>
    </source>
</evidence>
<dbReference type="PROSITE" id="PS50931">
    <property type="entry name" value="HTH_LYSR"/>
    <property type="match status" value="1"/>
</dbReference>
<protein>
    <submittedName>
        <fullName evidence="6">LysR substrate-binding domain-containing protein</fullName>
    </submittedName>
</protein>
<sequence length="309" mass="33805">MTRRLPNLNQLRAFEAAARHLSFKNAAEELHVTHAAISHQIKALEEDLGRPLFRRLTRKVELLPEAADLAERLAANLDDIAEAVARIREEKSKGHLKISAVPAFGYRFVLPRLPDFHATHPGLEVELDLQAGLADLDGGGFDAGLRYGGGDWPGLDTRLIFRDTLAPLCAPAFLADRQLPLDPAEIATLAFAVSRGANRDWQSWCHTHGLSNPPRPAPLMLENRAVVLDYTVSGSGIALVDLRFAAKELETGQLICLHPTTVRGVNGTYLAWPRTPVADPRLLAFGDWLADQTATMEITVNGEVMSLPA</sequence>
<dbReference type="Gene3D" id="1.10.10.10">
    <property type="entry name" value="Winged helix-like DNA-binding domain superfamily/Winged helix DNA-binding domain"/>
    <property type="match status" value="1"/>
</dbReference>
<dbReference type="SUPFAM" id="SSF53850">
    <property type="entry name" value="Periplasmic binding protein-like II"/>
    <property type="match status" value="1"/>
</dbReference>
<dbReference type="InterPro" id="IPR058163">
    <property type="entry name" value="LysR-type_TF_proteobact-type"/>
</dbReference>
<evidence type="ECO:0000313" key="6">
    <source>
        <dbReference type="EMBL" id="MCV2874403.1"/>
    </source>
</evidence>
<evidence type="ECO:0000256" key="3">
    <source>
        <dbReference type="ARBA" id="ARBA00023125"/>
    </source>
</evidence>
<dbReference type="SUPFAM" id="SSF46785">
    <property type="entry name" value="Winged helix' DNA-binding domain"/>
    <property type="match status" value="1"/>
</dbReference>
<dbReference type="PRINTS" id="PR00039">
    <property type="entry name" value="HTHLYSR"/>
</dbReference>
<keyword evidence="7" id="KW-1185">Reference proteome</keyword>
<comment type="similarity">
    <text evidence="1">Belongs to the LysR transcriptional regulatory family.</text>
</comment>
<dbReference type="EMBL" id="JAOWKZ010000005">
    <property type="protein sequence ID" value="MCV2874403.1"/>
    <property type="molecule type" value="Genomic_DNA"/>
</dbReference>
<keyword evidence="3" id="KW-0238">DNA-binding</keyword>
<evidence type="ECO:0000256" key="1">
    <source>
        <dbReference type="ARBA" id="ARBA00009437"/>
    </source>
</evidence>
<dbReference type="Proteomes" id="UP001652564">
    <property type="component" value="Unassembled WGS sequence"/>
</dbReference>
<dbReference type="InterPro" id="IPR036388">
    <property type="entry name" value="WH-like_DNA-bd_sf"/>
</dbReference>
<evidence type="ECO:0000313" key="7">
    <source>
        <dbReference type="Proteomes" id="UP001652564"/>
    </source>
</evidence>
<dbReference type="InterPro" id="IPR005119">
    <property type="entry name" value="LysR_subst-bd"/>
</dbReference>
<keyword evidence="4" id="KW-0804">Transcription</keyword>
<proteinExistence type="inferred from homology"/>
<evidence type="ECO:0000256" key="2">
    <source>
        <dbReference type="ARBA" id="ARBA00023015"/>
    </source>
</evidence>
<organism evidence="6 7">
    <name type="scientific">Albidovulum litorale</name>
    <dbReference type="NCBI Taxonomy" id="2984134"/>
    <lineage>
        <taxon>Bacteria</taxon>
        <taxon>Pseudomonadati</taxon>
        <taxon>Pseudomonadota</taxon>
        <taxon>Alphaproteobacteria</taxon>
        <taxon>Rhodobacterales</taxon>
        <taxon>Paracoccaceae</taxon>
        <taxon>Albidovulum</taxon>
    </lineage>
</organism>
<reference evidence="6 7" key="1">
    <citation type="submission" date="2022-10" db="EMBL/GenBank/DDBJ databases">
        <title>Defluviimonas sp. nov., isolated from ocean surface sediments.</title>
        <authorList>
            <person name="He W."/>
            <person name="Wang L."/>
            <person name="Zhang D.-F."/>
        </authorList>
    </citation>
    <scope>NUCLEOTIDE SEQUENCE [LARGE SCALE GENOMIC DNA]</scope>
    <source>
        <strain evidence="6 7">WL0050</strain>
    </source>
</reference>
<evidence type="ECO:0000256" key="4">
    <source>
        <dbReference type="ARBA" id="ARBA00023163"/>
    </source>
</evidence>
<feature type="domain" description="HTH lysR-type" evidence="5">
    <location>
        <begin position="6"/>
        <end position="63"/>
    </location>
</feature>
<gene>
    <name evidence="6" type="ORF">OEZ71_19060</name>
</gene>
<name>A0ABT2ZTD2_9RHOB</name>
<dbReference type="PANTHER" id="PTHR30537:SF74">
    <property type="entry name" value="HTH-TYPE TRANSCRIPTIONAL REGULATOR TRPI"/>
    <property type="match status" value="1"/>
</dbReference>
<dbReference type="Pfam" id="PF00126">
    <property type="entry name" value="HTH_1"/>
    <property type="match status" value="1"/>
</dbReference>
<dbReference type="Gene3D" id="3.40.190.10">
    <property type="entry name" value="Periplasmic binding protein-like II"/>
    <property type="match status" value="2"/>
</dbReference>
<dbReference type="InterPro" id="IPR036390">
    <property type="entry name" value="WH_DNA-bd_sf"/>
</dbReference>
<dbReference type="PANTHER" id="PTHR30537">
    <property type="entry name" value="HTH-TYPE TRANSCRIPTIONAL REGULATOR"/>
    <property type="match status" value="1"/>
</dbReference>
<dbReference type="CDD" id="cd08432">
    <property type="entry name" value="PBP2_GcdR_TrpI_HvrB_AmpR_like"/>
    <property type="match status" value="1"/>
</dbReference>